<gene>
    <name evidence="4" type="primary">Piso0_005453</name>
    <name evidence="4" type="ORF">GNLVRS01_PISO0N15435g</name>
</gene>
<keyword evidence="5" id="KW-1185">Reference proteome</keyword>
<name>G8XZ21_PICSO</name>
<dbReference type="STRING" id="559304.G8XZ21"/>
<dbReference type="InterPro" id="IPR009163">
    <property type="entry name" value="Ap4A_phos1/2"/>
</dbReference>
<accession>G8XZ21</accession>
<dbReference type="PANTHER" id="PTHR38420">
    <property type="entry name" value="AP-4-A PHOSPHORYLASE II"/>
    <property type="match status" value="1"/>
</dbReference>
<dbReference type="GO" id="GO:0005524">
    <property type="term" value="F:ATP binding"/>
    <property type="evidence" value="ECO:0007669"/>
    <property type="project" value="InterPro"/>
</dbReference>
<dbReference type="InterPro" id="IPR036265">
    <property type="entry name" value="HIT-like_sf"/>
</dbReference>
<sequence length="314" mass="35611">MSFKLPEDFVKHLEDKYNKAIQDGAIIFNGDSAVSQVKEETSGESKYRFHITLLDSLKHRPEKGTKEENPFAKPEPELTILQDYGPSQEFRLVANKFPVVPYHFLLVTKDFVSQNTPLSPHELLGAFSVLRTLKSSSKDNWFAFYNSGPESGASQPHKHIQFMTLPVHFEPYGNSLASTSEPFIPSEVREPLTDQNLPFRHFLAKLPDTQDIDQEDLTMYFSSLLQRTLTTLKYNNASHISYNFIMTTSYMLMIPRSAGTYKNTLGLNSCGYNCLLLCKNKDVQDLVIDDGVLQILAACGFPNETIEEASSYHY</sequence>
<dbReference type="PIRSF" id="PIRSF000846">
    <property type="entry name" value="ATP_adenylyltr"/>
    <property type="match status" value="1"/>
</dbReference>
<evidence type="ECO:0000259" key="2">
    <source>
        <dbReference type="Pfam" id="PF09830"/>
    </source>
</evidence>
<dbReference type="GO" id="GO:0003877">
    <property type="term" value="F:ATP:ADP adenylyltransferase activity"/>
    <property type="evidence" value="ECO:0007669"/>
    <property type="project" value="InterPro"/>
</dbReference>
<reference evidence="4 5" key="1">
    <citation type="journal article" date="2012" name="G3 (Bethesda)">
        <title>Pichia sorbitophila, an interspecies yeast hybrid reveals early steps of genome resolution following polyploidization.</title>
        <authorList>
            <person name="Leh Louis V."/>
            <person name="Despons L."/>
            <person name="Friedrich A."/>
            <person name="Martin T."/>
            <person name="Durrens P."/>
            <person name="Casaregola S."/>
            <person name="Neuveglise C."/>
            <person name="Fairhead C."/>
            <person name="Marck C."/>
            <person name="Cruz J.A."/>
            <person name="Straub M.L."/>
            <person name="Kugler V."/>
            <person name="Sacerdot C."/>
            <person name="Uzunov Z."/>
            <person name="Thierry A."/>
            <person name="Weiss S."/>
            <person name="Bleykasten C."/>
            <person name="De Montigny J."/>
            <person name="Jacques N."/>
            <person name="Jung P."/>
            <person name="Lemaire M."/>
            <person name="Mallet S."/>
            <person name="Morel G."/>
            <person name="Richard G.F."/>
            <person name="Sarkar A."/>
            <person name="Savel G."/>
            <person name="Schacherer J."/>
            <person name="Seret M.L."/>
            <person name="Talla E."/>
            <person name="Samson G."/>
            <person name="Jubin C."/>
            <person name="Poulain J."/>
            <person name="Vacherie B."/>
            <person name="Barbe V."/>
            <person name="Pelletier E."/>
            <person name="Sherman D.J."/>
            <person name="Westhof E."/>
            <person name="Weissenbach J."/>
            <person name="Baret P.V."/>
            <person name="Wincker P."/>
            <person name="Gaillardin C."/>
            <person name="Dujon B."/>
            <person name="Souciet J.L."/>
        </authorList>
    </citation>
    <scope>NUCLEOTIDE SEQUENCE [LARGE SCALE GENOMIC DNA]</scope>
    <source>
        <strain evidence="5">ATCC MYA-4447 / BCRC 22081 / CBS 7064 / NBRC 10061 / NRRL Y-12695</strain>
    </source>
</reference>
<dbReference type="Proteomes" id="UP000005222">
    <property type="component" value="Chromosome N"/>
</dbReference>
<feature type="domain" description="Ap4A phosphorylase 1/2 N-terminal" evidence="3">
    <location>
        <begin position="7"/>
        <end position="168"/>
    </location>
</feature>
<proteinExistence type="predicted"/>
<dbReference type="InterPro" id="IPR045759">
    <property type="entry name" value="Ap4A_phos1/2_N"/>
</dbReference>
<dbReference type="OrthoDB" id="10267950at2759"/>
<evidence type="ECO:0000313" key="5">
    <source>
        <dbReference type="Proteomes" id="UP000005222"/>
    </source>
</evidence>
<dbReference type="InterPro" id="IPR043171">
    <property type="entry name" value="Ap4A_phos1/2-like"/>
</dbReference>
<dbReference type="AlphaFoldDB" id="G8XZ21"/>
<organism evidence="4 5">
    <name type="scientific">Pichia sorbitophila (strain ATCC MYA-4447 / BCRC 22081 / CBS 7064 / NBRC 10061 / NRRL Y-12695)</name>
    <name type="common">Hybrid yeast</name>
    <dbReference type="NCBI Taxonomy" id="559304"/>
    <lineage>
        <taxon>Eukaryota</taxon>
        <taxon>Fungi</taxon>
        <taxon>Dikarya</taxon>
        <taxon>Ascomycota</taxon>
        <taxon>Saccharomycotina</taxon>
        <taxon>Pichiomycetes</taxon>
        <taxon>Debaryomycetaceae</taxon>
        <taxon>Millerozyma</taxon>
    </lineage>
</organism>
<dbReference type="OMA" id="GLWFFNS"/>
<protein>
    <submittedName>
        <fullName evidence="4">Piso0_005453 protein</fullName>
    </submittedName>
</protein>
<dbReference type="Pfam" id="PF09830">
    <property type="entry name" value="ATP_transf"/>
    <property type="match status" value="1"/>
</dbReference>
<feature type="domain" description="ATP adenylyltransferase C-terminal" evidence="2">
    <location>
        <begin position="196"/>
        <end position="302"/>
    </location>
</feature>
<feature type="active site" description="Nucleophile" evidence="1">
    <location>
        <position position="159"/>
    </location>
</feature>
<dbReference type="eggNOG" id="ENOG502QRAQ">
    <property type="taxonomic scope" value="Eukaryota"/>
</dbReference>
<dbReference type="Gene3D" id="3.30.428.70">
    <property type="match status" value="1"/>
</dbReference>
<evidence type="ECO:0000256" key="1">
    <source>
        <dbReference type="PIRSR" id="PIRSR000846-1"/>
    </source>
</evidence>
<evidence type="ECO:0000313" key="4">
    <source>
        <dbReference type="EMBL" id="CCE86930.1"/>
    </source>
</evidence>
<dbReference type="InterPro" id="IPR019200">
    <property type="entry name" value="ATP_adenylylTrfase_C"/>
</dbReference>
<dbReference type="PANTHER" id="PTHR38420:SF1">
    <property type="entry name" value="PUTATIVE (AFU_ORTHOLOGUE AFUA_5G14690)-RELATED"/>
    <property type="match status" value="1"/>
</dbReference>
<dbReference type="FunCoup" id="G8XZ21">
    <property type="interactions" value="354"/>
</dbReference>
<dbReference type="Pfam" id="PF19327">
    <property type="entry name" value="Ap4A_phos_N"/>
    <property type="match status" value="1"/>
</dbReference>
<dbReference type="GO" id="GO:0009117">
    <property type="term" value="P:nucleotide metabolic process"/>
    <property type="evidence" value="ECO:0007669"/>
    <property type="project" value="InterPro"/>
</dbReference>
<dbReference type="SUPFAM" id="SSF54197">
    <property type="entry name" value="HIT-like"/>
    <property type="match status" value="1"/>
</dbReference>
<dbReference type="InParanoid" id="G8XZ21"/>
<dbReference type="HOGENOM" id="CLU_049915_1_0_1"/>
<evidence type="ECO:0000259" key="3">
    <source>
        <dbReference type="Pfam" id="PF19327"/>
    </source>
</evidence>
<dbReference type="EMBL" id="FO082046">
    <property type="protein sequence ID" value="CCE86930.1"/>
    <property type="molecule type" value="Genomic_DNA"/>
</dbReference>